<gene>
    <name evidence="8" type="ORF">ACFQ1R_13820</name>
</gene>
<evidence type="ECO:0000259" key="6">
    <source>
        <dbReference type="Pfam" id="PF00728"/>
    </source>
</evidence>
<dbReference type="InterPro" id="IPR015882">
    <property type="entry name" value="HEX_bac_N"/>
</dbReference>
<evidence type="ECO:0000256" key="3">
    <source>
        <dbReference type="ARBA" id="ARBA00012663"/>
    </source>
</evidence>
<dbReference type="Pfam" id="PF02838">
    <property type="entry name" value="Glyco_hydro_20b"/>
    <property type="match status" value="1"/>
</dbReference>
<keyword evidence="5" id="KW-0326">Glycosidase</keyword>
<dbReference type="PANTHER" id="PTHR22600:SF57">
    <property type="entry name" value="BETA-N-ACETYLHEXOSAMINIDASE"/>
    <property type="match status" value="1"/>
</dbReference>
<dbReference type="Pfam" id="PF00728">
    <property type="entry name" value="Glyco_hydro_20"/>
    <property type="match status" value="1"/>
</dbReference>
<feature type="domain" description="Glycoside hydrolase family 20 catalytic" evidence="6">
    <location>
        <begin position="159"/>
        <end position="379"/>
    </location>
</feature>
<dbReference type="EMBL" id="JBHTJI010000042">
    <property type="protein sequence ID" value="MFD0991181.1"/>
    <property type="molecule type" value="Genomic_DNA"/>
</dbReference>
<evidence type="ECO:0000259" key="7">
    <source>
        <dbReference type="Pfam" id="PF02838"/>
    </source>
</evidence>
<sequence>MKKYHVSIVFLIVSIFNINASNNQELKKYLVPIPKSVTVLETSFKPNSGRIIAYGIATNLGVRFSANNLQKILKEKGMYFSIAGNVAVGETPEIELIIDSKKQTNSQGYSLVINENKITLTANNEAGLYYGVLTLGQIAQYAYDFGTFPQVIINDYPDFKRRGVTIDISRTKVPTMATLYQYIDMFASWKINEIQLYTEHTFQYQNHKKVWQDASALSSNDIIDLDKYCSDRFIDLVPNQNGFGHMERWLEHKEYWHLAENETISDPTHHILGIRRTISAVDKSSVDFVDNLYSELLSNFSSENVNIGGDEPYELGTGKSKKEVSEKGKGQVYLDFLLKLNSIIEKNGKKAQFWGDIILEHPELIKDLPKNITCMIWGYKWDHPFNKEAAKFKEAKIPFYVCPGTSSWRSIVGRTENAIKNQINAAENGIKYGAIGYLNTDWGDDGHPQPLITGYAPYVYGAAVSWSLENNRDLDINWVLNKYIYKDPAEKTAQVIFDMGNTNQILDNSDINNYSFYSLLYYINKPLKENRQTAKLNSKDLNEAINVLNKIIERVETCKATANDAEIVYREIINASKLAIHSCNLGIAKLKAKEGSIEKVDADTKYKLLVEIDAIIAEYKEVWILRNQIGGLTDSLEQLLKVRTAYLN</sequence>
<dbReference type="Gene3D" id="3.30.379.10">
    <property type="entry name" value="Chitobiase/beta-hexosaminidase domain 2-like"/>
    <property type="match status" value="1"/>
</dbReference>
<dbReference type="PANTHER" id="PTHR22600">
    <property type="entry name" value="BETA-HEXOSAMINIDASE"/>
    <property type="match status" value="1"/>
</dbReference>
<dbReference type="Gene3D" id="3.20.20.80">
    <property type="entry name" value="Glycosidases"/>
    <property type="match status" value="1"/>
</dbReference>
<accession>A0ABW3JM87</accession>
<dbReference type="SUPFAM" id="SSF55545">
    <property type="entry name" value="beta-N-acetylhexosaminidase-like domain"/>
    <property type="match status" value="1"/>
</dbReference>
<dbReference type="InterPro" id="IPR029018">
    <property type="entry name" value="Hex-like_dom2"/>
</dbReference>
<dbReference type="InterPro" id="IPR025705">
    <property type="entry name" value="Beta_hexosaminidase_sua/sub"/>
</dbReference>
<dbReference type="RefSeq" id="WP_379926863.1">
    <property type="nucleotide sequence ID" value="NZ_JBHTJI010000042.1"/>
</dbReference>
<comment type="catalytic activity">
    <reaction evidence="1">
        <text>Hydrolysis of terminal non-reducing N-acetyl-D-hexosamine residues in N-acetyl-beta-D-hexosaminides.</text>
        <dbReference type="EC" id="3.2.1.52"/>
    </reaction>
</comment>
<organism evidence="8 9">
    <name type="scientific">Mariniflexile jejuense</name>
    <dbReference type="NCBI Taxonomy" id="1173582"/>
    <lineage>
        <taxon>Bacteria</taxon>
        <taxon>Pseudomonadati</taxon>
        <taxon>Bacteroidota</taxon>
        <taxon>Flavobacteriia</taxon>
        <taxon>Flavobacteriales</taxon>
        <taxon>Flavobacteriaceae</taxon>
        <taxon>Mariniflexile</taxon>
    </lineage>
</organism>
<name>A0ABW3JM87_9FLAO</name>
<reference evidence="9" key="1">
    <citation type="journal article" date="2019" name="Int. J. Syst. Evol. Microbiol.">
        <title>The Global Catalogue of Microorganisms (GCM) 10K type strain sequencing project: providing services to taxonomists for standard genome sequencing and annotation.</title>
        <authorList>
            <consortium name="The Broad Institute Genomics Platform"/>
            <consortium name="The Broad Institute Genome Sequencing Center for Infectious Disease"/>
            <person name="Wu L."/>
            <person name="Ma J."/>
        </authorList>
    </citation>
    <scope>NUCLEOTIDE SEQUENCE [LARGE SCALE GENOMIC DNA]</scope>
    <source>
        <strain evidence="9">CCUG 62414</strain>
    </source>
</reference>
<evidence type="ECO:0000256" key="1">
    <source>
        <dbReference type="ARBA" id="ARBA00001231"/>
    </source>
</evidence>
<comment type="caution">
    <text evidence="8">The sequence shown here is derived from an EMBL/GenBank/DDBJ whole genome shotgun (WGS) entry which is preliminary data.</text>
</comment>
<dbReference type="InterPro" id="IPR015883">
    <property type="entry name" value="Glyco_hydro_20_cat"/>
</dbReference>
<feature type="domain" description="Beta-hexosaminidase bacterial type N-terminal" evidence="7">
    <location>
        <begin position="29"/>
        <end position="156"/>
    </location>
</feature>
<protein>
    <recommendedName>
        <fullName evidence="3">beta-N-acetylhexosaminidase</fullName>
        <ecNumber evidence="3">3.2.1.52</ecNumber>
    </recommendedName>
</protein>
<dbReference type="SUPFAM" id="SSF51445">
    <property type="entry name" value="(Trans)glycosidases"/>
    <property type="match status" value="1"/>
</dbReference>
<evidence type="ECO:0000256" key="5">
    <source>
        <dbReference type="ARBA" id="ARBA00023295"/>
    </source>
</evidence>
<dbReference type="InterPro" id="IPR017853">
    <property type="entry name" value="GH"/>
</dbReference>
<comment type="similarity">
    <text evidence="2">Belongs to the glycosyl hydrolase 20 family.</text>
</comment>
<dbReference type="EC" id="3.2.1.52" evidence="3"/>
<keyword evidence="9" id="KW-1185">Reference proteome</keyword>
<evidence type="ECO:0000313" key="8">
    <source>
        <dbReference type="EMBL" id="MFD0991181.1"/>
    </source>
</evidence>
<dbReference type="PRINTS" id="PR00738">
    <property type="entry name" value="GLHYDRLASE20"/>
</dbReference>
<dbReference type="CDD" id="cd06565">
    <property type="entry name" value="GH20_GcnA-like"/>
    <property type="match status" value="1"/>
</dbReference>
<proteinExistence type="inferred from homology"/>
<evidence type="ECO:0000256" key="2">
    <source>
        <dbReference type="ARBA" id="ARBA00006285"/>
    </source>
</evidence>
<evidence type="ECO:0000256" key="4">
    <source>
        <dbReference type="ARBA" id="ARBA00022801"/>
    </source>
</evidence>
<evidence type="ECO:0000313" key="9">
    <source>
        <dbReference type="Proteomes" id="UP001597061"/>
    </source>
</evidence>
<dbReference type="Proteomes" id="UP001597061">
    <property type="component" value="Unassembled WGS sequence"/>
</dbReference>
<keyword evidence="4" id="KW-0378">Hydrolase</keyword>